<sequence length="210" mass="24870">MDYRLDRMWKDSNNESQASKLLFELYRFKNKPQIYYPPVKTKKKPLPFEENKAKPKEKPVIDYPDLNKPQPPKFHPIDFVPKKKNKQVISNEVQEAYKYPLNYAKKGTNREQLKADLQEKFQFSNGILPKTFNTAGVKELPPKEKQKPQEEISDNPEILFDMILKEIEDRQQHLEDLKAYGQLTADKEHRLKGEIAVRISELQRLKEMAR</sequence>
<accession>A0A1R2BIA3</accession>
<feature type="compositionally biased region" description="Basic and acidic residues" evidence="1">
    <location>
        <begin position="46"/>
        <end position="60"/>
    </location>
</feature>
<dbReference type="EMBL" id="MPUH01000628">
    <property type="protein sequence ID" value="OMJ76506.1"/>
    <property type="molecule type" value="Genomic_DNA"/>
</dbReference>
<gene>
    <name evidence="2" type="ORF">SteCoe_24128</name>
</gene>
<feature type="region of interest" description="Disordered" evidence="1">
    <location>
        <begin position="39"/>
        <end position="78"/>
    </location>
</feature>
<name>A0A1R2BIA3_9CILI</name>
<dbReference type="AlphaFoldDB" id="A0A1R2BIA3"/>
<dbReference type="PANTHER" id="PTHR28348">
    <property type="entry name" value="UPF0193 PROTEIN EVG1"/>
    <property type="match status" value="1"/>
</dbReference>
<dbReference type="InterPro" id="IPR007914">
    <property type="entry name" value="UPF0193"/>
</dbReference>
<keyword evidence="3" id="KW-1185">Reference proteome</keyword>
<evidence type="ECO:0000313" key="3">
    <source>
        <dbReference type="Proteomes" id="UP000187209"/>
    </source>
</evidence>
<protein>
    <submittedName>
        <fullName evidence="2">Uncharacterized protein</fullName>
    </submittedName>
</protein>
<reference evidence="2 3" key="1">
    <citation type="submission" date="2016-11" db="EMBL/GenBank/DDBJ databases">
        <title>The macronuclear genome of Stentor coeruleus: a giant cell with tiny introns.</title>
        <authorList>
            <person name="Slabodnick M."/>
            <person name="Ruby J.G."/>
            <person name="Reiff S.B."/>
            <person name="Swart E.C."/>
            <person name="Gosai S."/>
            <person name="Prabakaran S."/>
            <person name="Witkowska E."/>
            <person name="Larue G.E."/>
            <person name="Fisher S."/>
            <person name="Freeman R.M."/>
            <person name="Gunawardena J."/>
            <person name="Chu W."/>
            <person name="Stover N.A."/>
            <person name="Gregory B.D."/>
            <person name="Nowacki M."/>
            <person name="Derisi J."/>
            <person name="Roy S.W."/>
            <person name="Marshall W.F."/>
            <person name="Sood P."/>
        </authorList>
    </citation>
    <scope>NUCLEOTIDE SEQUENCE [LARGE SCALE GENOMIC DNA]</scope>
    <source>
        <strain evidence="2">WM001</strain>
    </source>
</reference>
<proteinExistence type="predicted"/>
<dbReference type="Proteomes" id="UP000187209">
    <property type="component" value="Unassembled WGS sequence"/>
</dbReference>
<dbReference type="OrthoDB" id="189770at2759"/>
<dbReference type="Pfam" id="PF05250">
    <property type="entry name" value="UPF0193"/>
    <property type="match status" value="1"/>
</dbReference>
<organism evidence="2 3">
    <name type="scientific">Stentor coeruleus</name>
    <dbReference type="NCBI Taxonomy" id="5963"/>
    <lineage>
        <taxon>Eukaryota</taxon>
        <taxon>Sar</taxon>
        <taxon>Alveolata</taxon>
        <taxon>Ciliophora</taxon>
        <taxon>Postciliodesmatophora</taxon>
        <taxon>Heterotrichea</taxon>
        <taxon>Heterotrichida</taxon>
        <taxon>Stentoridae</taxon>
        <taxon>Stentor</taxon>
    </lineage>
</organism>
<dbReference type="PANTHER" id="PTHR28348:SF1">
    <property type="entry name" value="UPF0193 PROTEIN EVG1"/>
    <property type="match status" value="1"/>
</dbReference>
<evidence type="ECO:0000256" key="1">
    <source>
        <dbReference type="SAM" id="MobiDB-lite"/>
    </source>
</evidence>
<evidence type="ECO:0000313" key="2">
    <source>
        <dbReference type="EMBL" id="OMJ76506.1"/>
    </source>
</evidence>
<comment type="caution">
    <text evidence="2">The sequence shown here is derived from an EMBL/GenBank/DDBJ whole genome shotgun (WGS) entry which is preliminary data.</text>
</comment>